<dbReference type="InParanoid" id="H2ZC14"/>
<protein>
    <submittedName>
        <fullName evidence="3">Uncharacterized protein</fullName>
    </submittedName>
</protein>
<accession>H2ZC14</accession>
<feature type="compositionally biased region" description="Polar residues" evidence="1">
    <location>
        <begin position="68"/>
        <end position="78"/>
    </location>
</feature>
<evidence type="ECO:0000313" key="3">
    <source>
        <dbReference type="Ensembl" id="ENSCSAVP00000015130.1"/>
    </source>
</evidence>
<proteinExistence type="predicted"/>
<dbReference type="HOGENOM" id="CLU_1170325_0_0_1"/>
<reference evidence="4" key="1">
    <citation type="submission" date="2003-08" db="EMBL/GenBank/DDBJ databases">
        <authorList>
            <person name="Birren B."/>
            <person name="Nusbaum C."/>
            <person name="Abebe A."/>
            <person name="Abouelleil A."/>
            <person name="Adekoya E."/>
            <person name="Ait-zahra M."/>
            <person name="Allen N."/>
            <person name="Allen T."/>
            <person name="An P."/>
            <person name="Anderson M."/>
            <person name="Anderson S."/>
            <person name="Arachchi H."/>
            <person name="Armbruster J."/>
            <person name="Bachantsang P."/>
            <person name="Baldwin J."/>
            <person name="Barry A."/>
            <person name="Bayul T."/>
            <person name="Blitshsteyn B."/>
            <person name="Bloom T."/>
            <person name="Blye J."/>
            <person name="Boguslavskiy L."/>
            <person name="Borowsky M."/>
            <person name="Boukhgalter B."/>
            <person name="Brunache A."/>
            <person name="Butler J."/>
            <person name="Calixte N."/>
            <person name="Calvo S."/>
            <person name="Camarata J."/>
            <person name="Campo K."/>
            <person name="Chang J."/>
            <person name="Cheshatsang Y."/>
            <person name="Citroen M."/>
            <person name="Collymore A."/>
            <person name="Considine T."/>
            <person name="Cook A."/>
            <person name="Cooke P."/>
            <person name="Corum B."/>
            <person name="Cuomo C."/>
            <person name="David R."/>
            <person name="Dawoe T."/>
            <person name="Degray S."/>
            <person name="Dodge S."/>
            <person name="Dooley K."/>
            <person name="Dorje P."/>
            <person name="Dorjee K."/>
            <person name="Dorris L."/>
            <person name="Duffey N."/>
            <person name="Dupes A."/>
            <person name="Elkins T."/>
            <person name="Engels R."/>
            <person name="Erickson J."/>
            <person name="Farina A."/>
            <person name="Faro S."/>
            <person name="Ferreira P."/>
            <person name="Fischer H."/>
            <person name="Fitzgerald M."/>
            <person name="Foley K."/>
            <person name="Gage D."/>
            <person name="Galagan J."/>
            <person name="Gearin G."/>
            <person name="Gnerre S."/>
            <person name="Gnirke A."/>
            <person name="Goyette A."/>
            <person name="Graham J."/>
            <person name="Grandbois E."/>
            <person name="Gyaltsen K."/>
            <person name="Hafez N."/>
            <person name="Hagopian D."/>
            <person name="Hagos B."/>
            <person name="Hall J."/>
            <person name="Hatcher B."/>
            <person name="Heller A."/>
            <person name="Higgins H."/>
            <person name="Honan T."/>
            <person name="Horn A."/>
            <person name="Houde N."/>
            <person name="Hughes L."/>
            <person name="Hulme W."/>
            <person name="Husby E."/>
            <person name="Iliev I."/>
            <person name="Jaffe D."/>
            <person name="Jones C."/>
            <person name="Kamal M."/>
            <person name="Kamat A."/>
            <person name="Kamvysselis M."/>
            <person name="Karlsson E."/>
            <person name="Kells C."/>
            <person name="Kieu A."/>
            <person name="Kisner P."/>
            <person name="Kodira C."/>
            <person name="Kulbokas E."/>
            <person name="Labutti K."/>
            <person name="Lama D."/>
            <person name="Landers T."/>
            <person name="Leger J."/>
            <person name="Levine S."/>
            <person name="Lewis D."/>
            <person name="Lewis T."/>
            <person name="Lindblad-toh K."/>
            <person name="Liu X."/>
            <person name="Lokyitsang T."/>
            <person name="Lokyitsang Y."/>
            <person name="Lucien O."/>
            <person name="Lui A."/>
            <person name="Ma L.J."/>
            <person name="Mabbitt R."/>
            <person name="Macdonald J."/>
            <person name="Maclean C."/>
            <person name="Major J."/>
            <person name="Manning J."/>
            <person name="Marabella R."/>
            <person name="Maru K."/>
            <person name="Matthews C."/>
            <person name="Mauceli E."/>
            <person name="Mccarthy M."/>
            <person name="Mcdonough S."/>
            <person name="Mcghee T."/>
            <person name="Meldrim J."/>
            <person name="Meneus L."/>
            <person name="Mesirov J."/>
            <person name="Mihalev A."/>
            <person name="Mihova T."/>
            <person name="Mikkelsen T."/>
            <person name="Mlenga V."/>
            <person name="Moru K."/>
            <person name="Mozes J."/>
            <person name="Mulrain L."/>
            <person name="Munson G."/>
            <person name="Naylor J."/>
            <person name="Newes C."/>
            <person name="Nguyen C."/>
            <person name="Nguyen N."/>
            <person name="Nguyen T."/>
            <person name="Nicol R."/>
            <person name="Nielsen C."/>
            <person name="Nizzari M."/>
            <person name="Norbu C."/>
            <person name="Norbu N."/>
            <person name="O'donnell P."/>
            <person name="Okoawo O."/>
            <person name="O'leary S."/>
            <person name="Omotosho B."/>
            <person name="O'neill K."/>
            <person name="Osman S."/>
            <person name="Parker S."/>
            <person name="Perrin D."/>
            <person name="Phunkhang P."/>
            <person name="Piqani B."/>
            <person name="Purcell S."/>
            <person name="Rachupka T."/>
            <person name="Ramasamy U."/>
            <person name="Rameau R."/>
            <person name="Ray V."/>
            <person name="Raymond C."/>
            <person name="Retta R."/>
            <person name="Richardson S."/>
            <person name="Rise C."/>
            <person name="Rodriguez J."/>
            <person name="Rogers J."/>
            <person name="Rogov P."/>
            <person name="Rutman M."/>
            <person name="Schupbach R."/>
            <person name="Seaman C."/>
            <person name="Settipalli S."/>
            <person name="Sharpe T."/>
            <person name="Sheridan J."/>
            <person name="Sherpa N."/>
            <person name="Shi J."/>
            <person name="Smirnov S."/>
            <person name="Smith C."/>
            <person name="Sougnez C."/>
            <person name="Spencer B."/>
            <person name="Stalker J."/>
            <person name="Stange-thomann N."/>
            <person name="Stavropoulos S."/>
            <person name="Stetson K."/>
            <person name="Stone C."/>
            <person name="Stone S."/>
            <person name="Stubbs M."/>
            <person name="Talamas J."/>
            <person name="Tchuinga P."/>
            <person name="Tenzing P."/>
            <person name="Tesfaye S."/>
            <person name="Theodore J."/>
            <person name="Thoulutsang Y."/>
            <person name="Topham K."/>
            <person name="Towey S."/>
            <person name="Tsamla T."/>
            <person name="Tsomo N."/>
            <person name="Vallee D."/>
            <person name="Vassiliev H."/>
            <person name="Venkataraman V."/>
            <person name="Vinson J."/>
            <person name="Vo A."/>
            <person name="Wade C."/>
            <person name="Wang S."/>
            <person name="Wangchuk T."/>
            <person name="Wangdi T."/>
            <person name="Whittaker C."/>
            <person name="Wilkinson J."/>
            <person name="Wu Y."/>
            <person name="Wyman D."/>
            <person name="Yadav S."/>
            <person name="Yang S."/>
            <person name="Yang X."/>
            <person name="Yeager S."/>
            <person name="Yee E."/>
            <person name="Young G."/>
            <person name="Zainoun J."/>
            <person name="Zembeck L."/>
            <person name="Zimmer A."/>
            <person name="Zody M."/>
            <person name="Lander E."/>
        </authorList>
    </citation>
    <scope>NUCLEOTIDE SEQUENCE [LARGE SCALE GENOMIC DNA]</scope>
</reference>
<reference evidence="3" key="3">
    <citation type="submission" date="2025-09" db="UniProtKB">
        <authorList>
            <consortium name="Ensembl"/>
        </authorList>
    </citation>
    <scope>IDENTIFICATION</scope>
</reference>
<dbReference type="OMA" id="VNNEVIM"/>
<feature type="transmembrane region" description="Helical" evidence="2">
    <location>
        <begin position="38"/>
        <end position="59"/>
    </location>
</feature>
<keyword evidence="4" id="KW-1185">Reference proteome</keyword>
<keyword evidence="2" id="KW-0472">Membrane</keyword>
<evidence type="ECO:0000256" key="2">
    <source>
        <dbReference type="SAM" id="Phobius"/>
    </source>
</evidence>
<organism evidence="3 4">
    <name type="scientific">Ciona savignyi</name>
    <name type="common">Pacific transparent sea squirt</name>
    <dbReference type="NCBI Taxonomy" id="51511"/>
    <lineage>
        <taxon>Eukaryota</taxon>
        <taxon>Metazoa</taxon>
        <taxon>Chordata</taxon>
        <taxon>Tunicata</taxon>
        <taxon>Ascidiacea</taxon>
        <taxon>Phlebobranchia</taxon>
        <taxon>Cionidae</taxon>
        <taxon>Ciona</taxon>
    </lineage>
</organism>
<feature type="compositionally biased region" description="Acidic residues" evidence="1">
    <location>
        <begin position="125"/>
        <end position="135"/>
    </location>
</feature>
<evidence type="ECO:0000256" key="1">
    <source>
        <dbReference type="SAM" id="MobiDB-lite"/>
    </source>
</evidence>
<name>H2ZC14_CIOSA</name>
<feature type="region of interest" description="Disordered" evidence="1">
    <location>
        <begin position="65"/>
        <end position="135"/>
    </location>
</feature>
<evidence type="ECO:0000313" key="4">
    <source>
        <dbReference type="Proteomes" id="UP000007875"/>
    </source>
</evidence>
<sequence>MAECTEGDPHCSLSASELVAGSLIRILSADSANFVDDILVVSVFFGVCLFSWFLTNFVIGICKRPRSSSHSTGQSQFRNRPPTRRGGYRNQPEVEPNPGDPVDPPVEGPQNQNSVVDYRATGDGWEPEGEFDPDYDVNNEVIMMMIRDDDVLEELSEEGSHDSDDEEVVRRIIMAQTDEEARSYALNAVEDIVIPETESNNAPDENSNAVQPEASETNVAE</sequence>
<dbReference type="AlphaFoldDB" id="H2ZC14"/>
<dbReference type="Ensembl" id="ENSCSAVT00000015304.1">
    <property type="protein sequence ID" value="ENSCSAVP00000015130.1"/>
    <property type="gene ID" value="ENSCSAVG00000008866.1"/>
</dbReference>
<feature type="compositionally biased region" description="Polar residues" evidence="1">
    <location>
        <begin position="197"/>
        <end position="221"/>
    </location>
</feature>
<dbReference type="Proteomes" id="UP000007875">
    <property type="component" value="Unassembled WGS sequence"/>
</dbReference>
<feature type="region of interest" description="Disordered" evidence="1">
    <location>
        <begin position="195"/>
        <end position="221"/>
    </location>
</feature>
<feature type="compositionally biased region" description="Pro residues" evidence="1">
    <location>
        <begin position="98"/>
        <end position="107"/>
    </location>
</feature>
<keyword evidence="2" id="KW-1133">Transmembrane helix</keyword>
<reference evidence="3" key="2">
    <citation type="submission" date="2025-08" db="UniProtKB">
        <authorList>
            <consortium name="Ensembl"/>
        </authorList>
    </citation>
    <scope>IDENTIFICATION</scope>
</reference>
<keyword evidence="2" id="KW-0812">Transmembrane</keyword>
<dbReference type="GeneTree" id="ENSGT00390000016350"/>